<dbReference type="PANTHER" id="PTHR11346">
    <property type="entry name" value="GALECTIN"/>
    <property type="match status" value="1"/>
</dbReference>
<evidence type="ECO:0000256" key="1">
    <source>
        <dbReference type="ARBA" id="ARBA00022734"/>
    </source>
</evidence>
<dbReference type="eggNOG" id="KOG3587">
    <property type="taxonomic scope" value="Eukaryota"/>
</dbReference>
<name>A0A9J7CSE2_MUSDO</name>
<dbReference type="RefSeq" id="XP_005183006.2">
    <property type="nucleotide sequence ID" value="XM_005182949.3"/>
</dbReference>
<keyword evidence="4" id="KW-1185">Reference proteome</keyword>
<dbReference type="VEuPathDB" id="VectorBase:MDOMA2_012987"/>
<accession>A0A9J7CSE2</accession>
<dbReference type="SMART" id="SM00908">
    <property type="entry name" value="Gal-bind_lectin"/>
    <property type="match status" value="2"/>
</dbReference>
<gene>
    <name evidence="5" type="primary">LOC101887401</name>
</gene>
<keyword evidence="1 2" id="KW-0430">Lectin</keyword>
<dbReference type="PROSITE" id="PS51304">
    <property type="entry name" value="GALECTIN"/>
    <property type="match status" value="2"/>
</dbReference>
<dbReference type="GeneID" id="101887401"/>
<reference evidence="5" key="1">
    <citation type="submission" date="2025-08" db="UniProtKB">
        <authorList>
            <consortium name="RefSeq"/>
        </authorList>
    </citation>
    <scope>IDENTIFICATION</scope>
    <source>
        <strain evidence="5">Aabys</strain>
        <tissue evidence="5">Whole body</tissue>
    </source>
</reference>
<evidence type="ECO:0000313" key="5">
    <source>
        <dbReference type="RefSeq" id="XP_005183006.2"/>
    </source>
</evidence>
<dbReference type="SMART" id="SM00276">
    <property type="entry name" value="GLECT"/>
    <property type="match status" value="2"/>
</dbReference>
<dbReference type="VEuPathDB" id="VectorBase:MDOA008568"/>
<feature type="domain" description="Galectin" evidence="3">
    <location>
        <begin position="5"/>
        <end position="139"/>
    </location>
</feature>
<dbReference type="Proteomes" id="UP001652621">
    <property type="component" value="Unplaced"/>
</dbReference>
<dbReference type="OrthoDB" id="6251307at2759"/>
<feature type="domain" description="Galectin" evidence="3">
    <location>
        <begin position="160"/>
        <end position="303"/>
    </location>
</feature>
<organism evidence="4 5">
    <name type="scientific">Musca domestica</name>
    <name type="common">House fly</name>
    <dbReference type="NCBI Taxonomy" id="7370"/>
    <lineage>
        <taxon>Eukaryota</taxon>
        <taxon>Metazoa</taxon>
        <taxon>Ecdysozoa</taxon>
        <taxon>Arthropoda</taxon>
        <taxon>Hexapoda</taxon>
        <taxon>Insecta</taxon>
        <taxon>Pterygota</taxon>
        <taxon>Neoptera</taxon>
        <taxon>Endopterygota</taxon>
        <taxon>Diptera</taxon>
        <taxon>Brachycera</taxon>
        <taxon>Muscomorpha</taxon>
        <taxon>Muscoidea</taxon>
        <taxon>Muscidae</taxon>
        <taxon>Musca</taxon>
    </lineage>
</organism>
<dbReference type="InterPro" id="IPR044156">
    <property type="entry name" value="Galectin-like"/>
</dbReference>
<dbReference type="InterPro" id="IPR001079">
    <property type="entry name" value="Galectin_CRD"/>
</dbReference>
<dbReference type="Pfam" id="PF00337">
    <property type="entry name" value="Gal-bind_lectin"/>
    <property type="match status" value="2"/>
</dbReference>
<dbReference type="InterPro" id="IPR013320">
    <property type="entry name" value="ConA-like_dom_sf"/>
</dbReference>
<dbReference type="Gene3D" id="2.60.120.200">
    <property type="match status" value="2"/>
</dbReference>
<evidence type="ECO:0000259" key="3">
    <source>
        <dbReference type="PROSITE" id="PS51304"/>
    </source>
</evidence>
<protein>
    <recommendedName>
        <fullName evidence="2">Galectin</fullName>
    </recommendedName>
</protein>
<proteinExistence type="predicted"/>
<dbReference type="PANTHER" id="PTHR11346:SF189">
    <property type="entry name" value="GALECTIN"/>
    <property type="match status" value="1"/>
</dbReference>
<dbReference type="SUPFAM" id="SSF49899">
    <property type="entry name" value="Concanavalin A-like lectins/glucanases"/>
    <property type="match status" value="2"/>
</dbReference>
<evidence type="ECO:0000313" key="4">
    <source>
        <dbReference type="Proteomes" id="UP001652621"/>
    </source>
</evidence>
<evidence type="ECO:0000256" key="2">
    <source>
        <dbReference type="RuleBase" id="RU102079"/>
    </source>
</evidence>
<sequence>MSVLFQGKLIENLSFGHLLQIGGRAKNKDSWLSISLALGGCGEVEMFDIPFHMLIDIANEKIEFKQLLNGQWLEVDSEEFETEKFRQHFSVTIAVDEKKFYVAINGKSLTFVRYTGPHMKLAYLMIDGNLITLNQVDHRKYFALTWPPAQICQEKDGLDFTHDIPCPLQPGNIMLLTMKLLGKADGWLRINFHNATNSKRIEVHINLRFNLRQIIRNSKLPKKNPDVVEWGDEETKGDFPFDDISKPFKLALGFTKKSVKMAKDGIFLFKYGYRTAHVLPRLTGPKITGQYGMIARVLGVEHLLSDNPKCKGFEQYSDSS</sequence>